<dbReference type="InParanoid" id="A0A0C2SD09"/>
<evidence type="ECO:0000313" key="2">
    <source>
        <dbReference type="EMBL" id="KIL60885.1"/>
    </source>
</evidence>
<dbReference type="Proteomes" id="UP000054549">
    <property type="component" value="Unassembled WGS sequence"/>
</dbReference>
<evidence type="ECO:0000256" key="1">
    <source>
        <dbReference type="SAM" id="MobiDB-lite"/>
    </source>
</evidence>
<feature type="compositionally biased region" description="Basic and acidic residues" evidence="1">
    <location>
        <begin position="33"/>
        <end position="42"/>
    </location>
</feature>
<dbReference type="AlphaFoldDB" id="A0A0C2SD09"/>
<proteinExistence type="predicted"/>
<name>A0A0C2SD09_AMAMK</name>
<organism evidence="2 3">
    <name type="scientific">Amanita muscaria (strain Koide BX008)</name>
    <dbReference type="NCBI Taxonomy" id="946122"/>
    <lineage>
        <taxon>Eukaryota</taxon>
        <taxon>Fungi</taxon>
        <taxon>Dikarya</taxon>
        <taxon>Basidiomycota</taxon>
        <taxon>Agaricomycotina</taxon>
        <taxon>Agaricomycetes</taxon>
        <taxon>Agaricomycetidae</taxon>
        <taxon>Agaricales</taxon>
        <taxon>Pluteineae</taxon>
        <taxon>Amanitaceae</taxon>
        <taxon>Amanita</taxon>
    </lineage>
</organism>
<dbReference type="HOGENOM" id="CLU_2830706_0_0_1"/>
<accession>A0A0C2SD09</accession>
<sequence length="66" mass="7320">MAQGSCRGWKQSTILQSWSADSLPMLQRCGSPHSEKNQEKNTTDVAGLSRTLAPFPEEIRNGMTVR</sequence>
<reference evidence="2 3" key="1">
    <citation type="submission" date="2014-04" db="EMBL/GenBank/DDBJ databases">
        <title>Evolutionary Origins and Diversification of the Mycorrhizal Mutualists.</title>
        <authorList>
            <consortium name="DOE Joint Genome Institute"/>
            <consortium name="Mycorrhizal Genomics Consortium"/>
            <person name="Kohler A."/>
            <person name="Kuo A."/>
            <person name="Nagy L.G."/>
            <person name="Floudas D."/>
            <person name="Copeland A."/>
            <person name="Barry K.W."/>
            <person name="Cichocki N."/>
            <person name="Veneault-Fourrey C."/>
            <person name="LaButti K."/>
            <person name="Lindquist E.A."/>
            <person name="Lipzen A."/>
            <person name="Lundell T."/>
            <person name="Morin E."/>
            <person name="Murat C."/>
            <person name="Riley R."/>
            <person name="Ohm R."/>
            <person name="Sun H."/>
            <person name="Tunlid A."/>
            <person name="Henrissat B."/>
            <person name="Grigoriev I.V."/>
            <person name="Hibbett D.S."/>
            <person name="Martin F."/>
        </authorList>
    </citation>
    <scope>NUCLEOTIDE SEQUENCE [LARGE SCALE GENOMIC DNA]</scope>
    <source>
        <strain evidence="2 3">Koide BX008</strain>
    </source>
</reference>
<keyword evidence="3" id="KW-1185">Reference proteome</keyword>
<gene>
    <name evidence="2" type="ORF">M378DRAFT_902824</name>
</gene>
<protein>
    <submittedName>
        <fullName evidence="2">Uncharacterized protein</fullName>
    </submittedName>
</protein>
<dbReference type="EMBL" id="KN818291">
    <property type="protein sequence ID" value="KIL60885.1"/>
    <property type="molecule type" value="Genomic_DNA"/>
</dbReference>
<feature type="region of interest" description="Disordered" evidence="1">
    <location>
        <begin position="29"/>
        <end position="66"/>
    </location>
</feature>
<evidence type="ECO:0000313" key="3">
    <source>
        <dbReference type="Proteomes" id="UP000054549"/>
    </source>
</evidence>